<feature type="compositionally biased region" description="Low complexity" evidence="8">
    <location>
        <begin position="1769"/>
        <end position="1798"/>
    </location>
</feature>
<feature type="compositionally biased region" description="Low complexity" evidence="8">
    <location>
        <begin position="204"/>
        <end position="218"/>
    </location>
</feature>
<feature type="coiled-coil region" evidence="7">
    <location>
        <begin position="1094"/>
        <end position="1128"/>
    </location>
</feature>
<dbReference type="EMBL" id="MCGE01000012">
    <property type="protein sequence ID" value="ORZ15901.1"/>
    <property type="molecule type" value="Genomic_DNA"/>
</dbReference>
<evidence type="ECO:0000256" key="2">
    <source>
        <dbReference type="ARBA" id="ARBA00022490"/>
    </source>
</evidence>
<dbReference type="InterPro" id="IPR001752">
    <property type="entry name" value="Kinesin_motor_dom"/>
</dbReference>
<dbReference type="InterPro" id="IPR036961">
    <property type="entry name" value="Kinesin_motor_dom_sf"/>
</dbReference>
<feature type="region of interest" description="Disordered" evidence="8">
    <location>
        <begin position="333"/>
        <end position="365"/>
    </location>
</feature>
<keyword evidence="3 6" id="KW-0547">Nucleotide-binding</keyword>
<comment type="subcellular location">
    <subcellularLocation>
        <location evidence="1">Cytoplasm</location>
    </subcellularLocation>
</comment>
<evidence type="ECO:0000259" key="9">
    <source>
        <dbReference type="PROSITE" id="PS50067"/>
    </source>
</evidence>
<dbReference type="InterPro" id="IPR019821">
    <property type="entry name" value="Kinesin_motor_CS"/>
</dbReference>
<keyword evidence="11" id="KW-1185">Reference proteome</keyword>
<feature type="binding site" evidence="6">
    <location>
        <begin position="105"/>
        <end position="112"/>
    </location>
    <ligand>
        <name>ATP</name>
        <dbReference type="ChEBI" id="CHEBI:30616"/>
    </ligand>
</feature>
<dbReference type="GO" id="GO:0007018">
    <property type="term" value="P:microtubule-based movement"/>
    <property type="evidence" value="ECO:0007669"/>
    <property type="project" value="InterPro"/>
</dbReference>
<evidence type="ECO:0000256" key="4">
    <source>
        <dbReference type="ARBA" id="ARBA00022840"/>
    </source>
</evidence>
<feature type="region of interest" description="Disordered" evidence="8">
    <location>
        <begin position="1633"/>
        <end position="1674"/>
    </location>
</feature>
<feature type="region of interest" description="Disordered" evidence="8">
    <location>
        <begin position="927"/>
        <end position="959"/>
    </location>
</feature>
<feature type="compositionally biased region" description="Low complexity" evidence="8">
    <location>
        <begin position="565"/>
        <end position="574"/>
    </location>
</feature>
<dbReference type="GO" id="GO:0005524">
    <property type="term" value="F:ATP binding"/>
    <property type="evidence" value="ECO:0007669"/>
    <property type="project" value="UniProtKB-UniRule"/>
</dbReference>
<evidence type="ECO:0000256" key="1">
    <source>
        <dbReference type="ARBA" id="ARBA00004496"/>
    </source>
</evidence>
<protein>
    <recommendedName>
        <fullName evidence="9">Kinesin motor domain-containing protein</fullName>
    </recommendedName>
</protein>
<feature type="compositionally biased region" description="Polar residues" evidence="8">
    <location>
        <begin position="1732"/>
        <end position="1741"/>
    </location>
</feature>
<keyword evidence="6" id="KW-0505">Motor protein</keyword>
<dbReference type="GO" id="GO:0005737">
    <property type="term" value="C:cytoplasm"/>
    <property type="evidence" value="ECO:0007669"/>
    <property type="project" value="UniProtKB-SubCell"/>
</dbReference>
<organism evidence="10 11">
    <name type="scientific">Absidia repens</name>
    <dbReference type="NCBI Taxonomy" id="90262"/>
    <lineage>
        <taxon>Eukaryota</taxon>
        <taxon>Fungi</taxon>
        <taxon>Fungi incertae sedis</taxon>
        <taxon>Mucoromycota</taxon>
        <taxon>Mucoromycotina</taxon>
        <taxon>Mucoromycetes</taxon>
        <taxon>Mucorales</taxon>
        <taxon>Cunninghamellaceae</taxon>
        <taxon>Absidia</taxon>
    </lineage>
</organism>
<dbReference type="PANTHER" id="PTHR47969:SF15">
    <property type="entry name" value="CHROMOSOME-ASSOCIATED KINESIN KIF4A-RELATED"/>
    <property type="match status" value="1"/>
</dbReference>
<feature type="coiled-coil region" evidence="7">
    <location>
        <begin position="706"/>
        <end position="796"/>
    </location>
</feature>
<feature type="compositionally biased region" description="Low complexity" evidence="8">
    <location>
        <begin position="675"/>
        <end position="685"/>
    </location>
</feature>
<evidence type="ECO:0000256" key="3">
    <source>
        <dbReference type="ARBA" id="ARBA00022741"/>
    </source>
</evidence>
<dbReference type="GO" id="GO:0007052">
    <property type="term" value="P:mitotic spindle organization"/>
    <property type="evidence" value="ECO:0007669"/>
    <property type="project" value="TreeGrafter"/>
</dbReference>
<reference evidence="10 11" key="1">
    <citation type="submission" date="2016-07" db="EMBL/GenBank/DDBJ databases">
        <title>Pervasive Adenine N6-methylation of Active Genes in Fungi.</title>
        <authorList>
            <consortium name="DOE Joint Genome Institute"/>
            <person name="Mondo S.J."/>
            <person name="Dannebaum R.O."/>
            <person name="Kuo R.C."/>
            <person name="Labutti K."/>
            <person name="Haridas S."/>
            <person name="Kuo A."/>
            <person name="Salamov A."/>
            <person name="Ahrendt S.R."/>
            <person name="Lipzen A."/>
            <person name="Sullivan W."/>
            <person name="Andreopoulos W.B."/>
            <person name="Clum A."/>
            <person name="Lindquist E."/>
            <person name="Daum C."/>
            <person name="Ramamoorthy G.K."/>
            <person name="Gryganskyi A."/>
            <person name="Culley D."/>
            <person name="Magnuson J.K."/>
            <person name="James T.Y."/>
            <person name="O'Malley M.A."/>
            <person name="Stajich J.E."/>
            <person name="Spatafora J.W."/>
            <person name="Visel A."/>
            <person name="Grigoriev I.V."/>
        </authorList>
    </citation>
    <scope>NUCLEOTIDE SEQUENCE [LARGE SCALE GENOMIC DNA]</scope>
    <source>
        <strain evidence="10 11">NRRL 1336</strain>
    </source>
</reference>
<dbReference type="SMART" id="SM00129">
    <property type="entry name" value="KISc"/>
    <property type="match status" value="1"/>
</dbReference>
<evidence type="ECO:0000256" key="6">
    <source>
        <dbReference type="PROSITE-ProRule" id="PRU00283"/>
    </source>
</evidence>
<accession>A0A1X2IGH1</accession>
<feature type="compositionally biased region" description="Pro residues" evidence="8">
    <location>
        <begin position="1655"/>
        <end position="1669"/>
    </location>
</feature>
<dbReference type="InterPro" id="IPR027640">
    <property type="entry name" value="Kinesin-like_fam"/>
</dbReference>
<dbReference type="Pfam" id="PF00225">
    <property type="entry name" value="Kinesin"/>
    <property type="match status" value="2"/>
</dbReference>
<feature type="compositionally biased region" description="Basic and acidic residues" evidence="8">
    <location>
        <begin position="1535"/>
        <end position="1552"/>
    </location>
</feature>
<feature type="region of interest" description="Disordered" evidence="8">
    <location>
        <begin position="544"/>
        <end position="597"/>
    </location>
</feature>
<dbReference type="GO" id="GO:0005875">
    <property type="term" value="C:microtubule associated complex"/>
    <property type="evidence" value="ECO:0007669"/>
    <property type="project" value="TreeGrafter"/>
</dbReference>
<dbReference type="PRINTS" id="PR00380">
    <property type="entry name" value="KINESINHEAVY"/>
</dbReference>
<keyword evidence="4 6" id="KW-0067">ATP-binding</keyword>
<feature type="region of interest" description="Disordered" evidence="8">
    <location>
        <begin position="1704"/>
        <end position="1802"/>
    </location>
</feature>
<keyword evidence="5 7" id="KW-0175">Coiled coil</keyword>
<feature type="region of interest" description="Disordered" evidence="8">
    <location>
        <begin position="138"/>
        <end position="236"/>
    </location>
</feature>
<dbReference type="SUPFAM" id="SSF52540">
    <property type="entry name" value="P-loop containing nucleoside triphosphate hydrolases"/>
    <property type="match status" value="1"/>
</dbReference>
<feature type="compositionally biased region" description="Polar residues" evidence="8">
    <location>
        <begin position="927"/>
        <end position="937"/>
    </location>
</feature>
<keyword evidence="2" id="KW-0963">Cytoplasm</keyword>
<dbReference type="Gene3D" id="3.40.850.10">
    <property type="entry name" value="Kinesin motor domain"/>
    <property type="match status" value="1"/>
</dbReference>
<feature type="domain" description="Kinesin motor" evidence="9">
    <location>
        <begin position="21"/>
        <end position="507"/>
    </location>
</feature>
<dbReference type="PROSITE" id="PS00411">
    <property type="entry name" value="KINESIN_MOTOR_1"/>
    <property type="match status" value="1"/>
</dbReference>
<feature type="coiled-coil region" evidence="7">
    <location>
        <begin position="1557"/>
        <end position="1616"/>
    </location>
</feature>
<feature type="compositionally biased region" description="Low complexity" evidence="8">
    <location>
        <begin position="944"/>
        <end position="954"/>
    </location>
</feature>
<feature type="region of interest" description="Disordered" evidence="8">
    <location>
        <begin position="1509"/>
        <end position="1552"/>
    </location>
</feature>
<dbReference type="PANTHER" id="PTHR47969">
    <property type="entry name" value="CHROMOSOME-ASSOCIATED KINESIN KIF4A-RELATED"/>
    <property type="match status" value="1"/>
</dbReference>
<feature type="compositionally biased region" description="Polar residues" evidence="8">
    <location>
        <begin position="1633"/>
        <end position="1654"/>
    </location>
</feature>
<comment type="caution">
    <text evidence="10">The sequence shown here is derived from an EMBL/GenBank/DDBJ whole genome shotgun (WGS) entry which is preliminary data.</text>
</comment>
<name>A0A1X2IGH1_9FUNG</name>
<dbReference type="STRING" id="90262.A0A1X2IGH1"/>
<dbReference type="GO" id="GO:0003777">
    <property type="term" value="F:microtubule motor activity"/>
    <property type="evidence" value="ECO:0007669"/>
    <property type="project" value="InterPro"/>
</dbReference>
<evidence type="ECO:0000313" key="11">
    <source>
        <dbReference type="Proteomes" id="UP000193560"/>
    </source>
</evidence>
<feature type="compositionally biased region" description="Low complexity" evidence="8">
    <location>
        <begin position="643"/>
        <end position="664"/>
    </location>
</feature>
<sequence>MTNTINLPSPTISIKDSQTTAVQVAIRVRPLTQQDRSQPRFSHSSDSDVIKTFGNTVTIVPHQKSFNFDYVFDTESTQDQVFTGVASNLVDRFLDGYNATILAYGQTSSGKTHTIMGSTDPDQEGIIPRAMSAFFQRLHPTTTPPSPPTSLSRRPTSSTATSISASSSASSSHSTFPPASSGLRLPRRAVSSTKLRPISMIATNNSNSSNGNGSNSSSPLRRGSAPAAQDDVSDKATRHTVHVSFVEIYNEELIDLLNPAPPNERPPATIREDTKGHIHWTGVKEVAVNSTEDVLRHLQIGTDSRATGSTDMNAKSSRSHAIFSVTLKQEKWVPTTSSSKSSSSIRKREVAPSPVSTRSSISGGMNRRASCLNVKAMVGQMEQRQGKEDDEDGEWMILHSKFHFVDLAGSERLKRTAAEGDRRKEGININAGLLALGNVISALASDPSHTNRKAAHIPYRDSKLTRLLQDSLGGNATTLMIACISPAELNLTETANTVKYAHRARSIKNKAERNEAEDWMTNDSPDFLRTLITKLKTEIRTLKSTSSHGATAAAINGNHRKTNASSSPTTSHSSSTEDEQPLPPSPSPSAVLNSTQSDSVDFDHSQLLVVSDLRRQIEELHNELTVTRERNQWVESQLGGIKQQNQQQRPLTSNCLNSSSSSLSHTDDVDGNNKQQQQHSVSRGSHSSHDSAVGSLDFQHLVEPVIEEYEKSISGLESQLALARAALTHSDEALVQQETKMAEYEALRDQERKELADLQALLLKATDREQSTELYIQKLESKVAKSEEDASRDQDTLIGLKNKIIQFQDMDATTEQYIHTLETKLAKAQEDQDRWNVLGEAAEQRLVLQQEHVAALQQKLDSLDTTMDDETQQLQQADMNDDQHQKLLVDMEVSQSQCLELKATLDSIKRHSVMSESVISELQVGTPSNTRNISENDTACMDGSSPPSSLPSASELQEHLEQKEAYVATLEKRLEEIGALHQELADLREEHAQAMADLESQLETLKENHSQVEKDLRAQYDQAQSTIMDLTTQVAKEKQDHQTALDKHTELQQQLWDHEQGTQITLRLRLNEMEQLKLDISALHQVESKQEQIIRMFEQKMVDMDQAMAQLQKQLVAKDEHVKHLEEENQQKTEWVHAMQKDLQSVLRDMATLGMERKKLDLIVAWMDKSLQRQDNRTMTSLVSLTELQQLHKLRDADYEARLKMVETLEARVQELSSSVEKGDASTRRLTLELTDAKAALVDEQQKQQDQDDPIIADIDAQRLAALESRIVELDHAMEQATKDKADLDQALETKQNELQMAQLTIEKQSTKLALVEQQLKETMASMEKERGILAANDTTGMIAELEDKLQVLQRARQLDQDEYDLRFDRAMDDLDKTQKAYKEQTHVVTSLEESLQAMQERLDEAVASHSKKSCQLQQLQDQLHRRRQRSDSMNSNSRWLKDVEEERDVEEEALLSSSPPPPSASSSTSGVMAQRQPHQTYDVTSLLRQLTDQETLLRDKDMALMKLQQQVSSSRTSSPLPSRSTSTNALSSVDRMEHERHISKQNQDDIKDSATREEMLEQLQQFANDKTQLMMQVDDLETQLTLQRTQFSSETKNLEMELMKLSAANDRMEKEMEQVMPRHSLPPPISASVSSGPIFSGSHGSNGSTSLPFTSPPQTPRVASPPPAHGFKLHRDLSANSLSKLQNGTSYRALSAMDYHHSSSYHDDLNSTTVPRPASQTMRSSADRPGSMSSTTSSYIGRSATIPPPSAPPSNPLPPIPTTPLPAIPTQQQQQQQPSLTSSASSSSIVSSPTNSQHNPVLPAGVVLQRTNSTHTTGSLVSDMSLPNSQQSTQTTAEQFDKMLRSLQRKAQVAESDVRAHQDVISKLEHQLSRSETSVRDVKKQLEVLNKEKQAYSLEIKNLRSQVTQIMSQQKSSVDEAGERRKQLEQSLEQERRLKEKAEKGRLILENRMEELMTKKNKFMCF</sequence>
<dbReference type="PROSITE" id="PS50067">
    <property type="entry name" value="KINESIN_MOTOR_2"/>
    <property type="match status" value="1"/>
</dbReference>
<proteinExistence type="inferred from homology"/>
<feature type="coiled-coil region" evidence="7">
    <location>
        <begin position="853"/>
        <end position="880"/>
    </location>
</feature>
<feature type="region of interest" description="Disordered" evidence="8">
    <location>
        <begin position="1403"/>
        <end position="1478"/>
    </location>
</feature>
<feature type="coiled-coil region" evidence="7">
    <location>
        <begin position="1838"/>
        <end position="1960"/>
    </location>
</feature>
<dbReference type="Proteomes" id="UP000193560">
    <property type="component" value="Unassembled WGS sequence"/>
</dbReference>
<evidence type="ECO:0000256" key="7">
    <source>
        <dbReference type="SAM" id="Coils"/>
    </source>
</evidence>
<dbReference type="GO" id="GO:0008017">
    <property type="term" value="F:microtubule binding"/>
    <property type="evidence" value="ECO:0007669"/>
    <property type="project" value="InterPro"/>
</dbReference>
<evidence type="ECO:0000256" key="5">
    <source>
        <dbReference type="ARBA" id="ARBA00023054"/>
    </source>
</evidence>
<feature type="compositionally biased region" description="Polar residues" evidence="8">
    <location>
        <begin position="1711"/>
        <end position="1725"/>
    </location>
</feature>
<feature type="compositionally biased region" description="Low complexity" evidence="8">
    <location>
        <begin position="149"/>
        <end position="181"/>
    </location>
</feature>
<dbReference type="InterPro" id="IPR027417">
    <property type="entry name" value="P-loop_NTPase"/>
</dbReference>
<feature type="compositionally biased region" description="Low complexity" evidence="8">
    <location>
        <begin position="1513"/>
        <end position="1528"/>
    </location>
</feature>
<feature type="compositionally biased region" description="Polar residues" evidence="8">
    <location>
        <begin position="354"/>
        <end position="363"/>
    </location>
</feature>
<evidence type="ECO:0000256" key="8">
    <source>
        <dbReference type="SAM" id="MobiDB-lite"/>
    </source>
</evidence>
<evidence type="ECO:0000313" key="10">
    <source>
        <dbReference type="EMBL" id="ORZ15901.1"/>
    </source>
</evidence>
<feature type="region of interest" description="Disordered" evidence="8">
    <location>
        <begin position="640"/>
        <end position="692"/>
    </location>
</feature>
<gene>
    <name evidence="10" type="ORF">BCR42DRAFT_352908</name>
</gene>
<feature type="compositionally biased region" description="Pro residues" evidence="8">
    <location>
        <begin position="1747"/>
        <end position="1768"/>
    </location>
</feature>
<dbReference type="OrthoDB" id="3176171at2759"/>
<comment type="similarity">
    <text evidence="6">Belongs to the TRAFAC class myosin-kinesin ATPase superfamily. Kinesin family.</text>
</comment>
<dbReference type="GO" id="GO:0051231">
    <property type="term" value="P:spindle elongation"/>
    <property type="evidence" value="ECO:0007669"/>
    <property type="project" value="TreeGrafter"/>
</dbReference>